<comment type="caution">
    <text evidence="1">The sequence shown here is derived from an EMBL/GenBank/DDBJ whole genome shotgun (WGS) entry which is preliminary data.</text>
</comment>
<proteinExistence type="predicted"/>
<organism evidence="1 2">
    <name type="scientific">Labilibaculum manganireducens</name>
    <dbReference type="NCBI Taxonomy" id="1940525"/>
    <lineage>
        <taxon>Bacteria</taxon>
        <taxon>Pseudomonadati</taxon>
        <taxon>Bacteroidota</taxon>
        <taxon>Bacteroidia</taxon>
        <taxon>Marinilabiliales</taxon>
        <taxon>Marinifilaceae</taxon>
        <taxon>Labilibaculum</taxon>
    </lineage>
</organism>
<dbReference type="AlphaFoldDB" id="A0A2N3HV63"/>
<reference evidence="1 2" key="1">
    <citation type="journal article" date="2017" name="Front. Microbiol.">
        <title>Labilibaculum manganireducens gen. nov., sp. nov. and Labilibaculum filiforme sp. nov., Novel Bacteroidetes Isolated from Subsurface Sediments of the Baltic Sea.</title>
        <authorList>
            <person name="Vandieken V."/>
            <person name="Marshall I.P."/>
            <person name="Niemann H."/>
            <person name="Engelen B."/>
            <person name="Cypionka H."/>
        </authorList>
    </citation>
    <scope>NUCLEOTIDE SEQUENCE [LARGE SCALE GENOMIC DNA]</scope>
    <source>
        <strain evidence="1 2">59.10-2M</strain>
    </source>
</reference>
<evidence type="ECO:0000313" key="2">
    <source>
        <dbReference type="Proteomes" id="UP000233618"/>
    </source>
</evidence>
<dbReference type="Proteomes" id="UP000233618">
    <property type="component" value="Unassembled WGS sequence"/>
</dbReference>
<name>A0A2N3HV63_9BACT</name>
<gene>
    <name evidence="1" type="ORF">BZG01_18525</name>
</gene>
<keyword evidence="2" id="KW-1185">Reference proteome</keyword>
<protein>
    <submittedName>
        <fullName evidence="1">Uncharacterized protein</fullName>
    </submittedName>
</protein>
<accession>A0A2N3HV63</accession>
<sequence>MGEAPKNIPEALNLVDTTPNLMGEAPKNIPEALNLVAEAPKNIPEVLNLVAEAPFLMAKHVNWYSVHLIS</sequence>
<dbReference type="EMBL" id="MVDE01000040">
    <property type="protein sequence ID" value="PKQ61927.1"/>
    <property type="molecule type" value="Genomic_DNA"/>
</dbReference>
<evidence type="ECO:0000313" key="1">
    <source>
        <dbReference type="EMBL" id="PKQ61927.1"/>
    </source>
</evidence>